<dbReference type="InterPro" id="IPR050908">
    <property type="entry name" value="SmbC-like"/>
</dbReference>
<name>A0A1H9YFS4_9EURY</name>
<dbReference type="Proteomes" id="UP000243338">
    <property type="component" value="Unassembled WGS sequence"/>
</dbReference>
<feature type="domain" description="AraC effector-binding" evidence="1">
    <location>
        <begin position="17"/>
        <end position="171"/>
    </location>
</feature>
<dbReference type="Pfam" id="PF06445">
    <property type="entry name" value="GyrI-like"/>
    <property type="match status" value="1"/>
</dbReference>
<dbReference type="InterPro" id="IPR011256">
    <property type="entry name" value="Reg_factor_effector_dom_sf"/>
</dbReference>
<evidence type="ECO:0000313" key="3">
    <source>
        <dbReference type="Proteomes" id="UP000243338"/>
    </source>
</evidence>
<dbReference type="InterPro" id="IPR010499">
    <property type="entry name" value="AraC_E-bd"/>
</dbReference>
<evidence type="ECO:0000259" key="1">
    <source>
        <dbReference type="SMART" id="SM00871"/>
    </source>
</evidence>
<dbReference type="EMBL" id="FOHQ01000001">
    <property type="protein sequence ID" value="SES67410.1"/>
    <property type="molecule type" value="Genomic_DNA"/>
</dbReference>
<accession>A0A1H9YFS4</accession>
<reference evidence="3" key="1">
    <citation type="submission" date="2016-10" db="EMBL/GenBank/DDBJ databases">
        <authorList>
            <person name="Varghese N."/>
            <person name="Submissions S."/>
        </authorList>
    </citation>
    <scope>NUCLEOTIDE SEQUENCE [LARGE SCALE GENOMIC DNA]</scope>
    <source>
        <strain evidence="3">SLH 33</strain>
    </source>
</reference>
<evidence type="ECO:0000313" key="2">
    <source>
        <dbReference type="EMBL" id="SES67410.1"/>
    </source>
</evidence>
<dbReference type="SUPFAM" id="SSF55136">
    <property type="entry name" value="Probable bacterial effector-binding domain"/>
    <property type="match status" value="1"/>
</dbReference>
<organism evidence="2 3">
    <name type="scientific">Methanococcoides vulcani</name>
    <dbReference type="NCBI Taxonomy" id="1353158"/>
    <lineage>
        <taxon>Archaea</taxon>
        <taxon>Methanobacteriati</taxon>
        <taxon>Methanobacteriota</taxon>
        <taxon>Stenosarchaea group</taxon>
        <taxon>Methanomicrobia</taxon>
        <taxon>Methanosarcinales</taxon>
        <taxon>Methanosarcinaceae</taxon>
        <taxon>Methanococcoides</taxon>
    </lineage>
</organism>
<dbReference type="AlphaFoldDB" id="A0A1H9YFS4"/>
<dbReference type="PANTHER" id="PTHR40055:SF1">
    <property type="entry name" value="TRANSCRIPTIONAL REGULATOR YGIV-RELATED"/>
    <property type="match status" value="1"/>
</dbReference>
<dbReference type="InterPro" id="IPR029442">
    <property type="entry name" value="GyrI-like"/>
</dbReference>
<sequence>MPINKFSTIILWGIKMSDIGIVEVEPQLVIGMRKTGKYEQIAVMLPELFQYTFDKGIEITGGPIFVCHEAGEEEAMKADREGTADIEVAIPIANRVEDTEIVKCYELPGGKMVKTIHKGPYEECGPTYQELFAWIAEKGLNITGPTREVYLNDPAEVPPEEILTEIYAPVD</sequence>
<dbReference type="STRING" id="1353158.SAMN04488587_0499"/>
<dbReference type="SMART" id="SM00871">
    <property type="entry name" value="AraC_E_bind"/>
    <property type="match status" value="1"/>
</dbReference>
<protein>
    <submittedName>
        <fullName evidence="2">Effector-binding domain-containing protein</fullName>
    </submittedName>
</protein>
<keyword evidence="3" id="KW-1185">Reference proteome</keyword>
<dbReference type="PANTHER" id="PTHR40055">
    <property type="entry name" value="TRANSCRIPTIONAL REGULATOR YGIV-RELATED"/>
    <property type="match status" value="1"/>
</dbReference>
<dbReference type="Gene3D" id="3.20.80.10">
    <property type="entry name" value="Regulatory factor, effector binding domain"/>
    <property type="match status" value="1"/>
</dbReference>
<gene>
    <name evidence="2" type="ORF">SAMN04488587_0499</name>
</gene>
<proteinExistence type="predicted"/>